<keyword evidence="4 5" id="KW-0472">Membrane</keyword>
<evidence type="ECO:0000256" key="3">
    <source>
        <dbReference type="ARBA" id="ARBA00022989"/>
    </source>
</evidence>
<feature type="transmembrane region" description="Helical" evidence="5">
    <location>
        <begin position="115"/>
        <end position="134"/>
    </location>
</feature>
<protein>
    <submittedName>
        <fullName evidence="6">Hemolysin III family protein</fullName>
    </submittedName>
</protein>
<dbReference type="Pfam" id="PF03006">
    <property type="entry name" value="HlyIII"/>
    <property type="match status" value="1"/>
</dbReference>
<organism evidence="6 7">
    <name type="scientific">Jannaschia ovalis</name>
    <dbReference type="NCBI Taxonomy" id="3038773"/>
    <lineage>
        <taxon>Bacteria</taxon>
        <taxon>Pseudomonadati</taxon>
        <taxon>Pseudomonadota</taxon>
        <taxon>Alphaproteobacteria</taxon>
        <taxon>Rhodobacterales</taxon>
        <taxon>Roseobacteraceae</taxon>
        <taxon>Jannaschia</taxon>
    </lineage>
</organism>
<comment type="subcellular location">
    <subcellularLocation>
        <location evidence="1">Membrane</location>
        <topology evidence="1">Multi-pass membrane protein</topology>
    </subcellularLocation>
</comment>
<feature type="transmembrane region" description="Helical" evidence="5">
    <location>
        <begin position="141"/>
        <end position="163"/>
    </location>
</feature>
<name>A0ABY8LFS0_9RHOB</name>
<feature type="transmembrane region" description="Helical" evidence="5">
    <location>
        <begin position="169"/>
        <end position="189"/>
    </location>
</feature>
<dbReference type="EMBL" id="CP122537">
    <property type="protein sequence ID" value="WGH80121.1"/>
    <property type="molecule type" value="Genomic_DNA"/>
</dbReference>
<evidence type="ECO:0000313" key="7">
    <source>
        <dbReference type="Proteomes" id="UP001243420"/>
    </source>
</evidence>
<keyword evidence="3 5" id="KW-1133">Transmembrane helix</keyword>
<accession>A0ABY8LFS0</accession>
<proteinExistence type="predicted"/>
<dbReference type="RefSeq" id="WP_279967168.1">
    <property type="nucleotide sequence ID" value="NZ_CP122537.1"/>
</dbReference>
<evidence type="ECO:0000313" key="6">
    <source>
        <dbReference type="EMBL" id="WGH80121.1"/>
    </source>
</evidence>
<keyword evidence="2 5" id="KW-0812">Transmembrane</keyword>
<evidence type="ECO:0000256" key="5">
    <source>
        <dbReference type="SAM" id="Phobius"/>
    </source>
</evidence>
<dbReference type="Proteomes" id="UP001243420">
    <property type="component" value="Chromosome"/>
</dbReference>
<feature type="transmembrane region" description="Helical" evidence="5">
    <location>
        <begin position="201"/>
        <end position="219"/>
    </location>
</feature>
<feature type="transmembrane region" description="Helical" evidence="5">
    <location>
        <begin position="21"/>
        <end position="49"/>
    </location>
</feature>
<dbReference type="InterPro" id="IPR004254">
    <property type="entry name" value="AdipoR/HlyIII-related"/>
</dbReference>
<evidence type="ECO:0000256" key="4">
    <source>
        <dbReference type="ARBA" id="ARBA00023136"/>
    </source>
</evidence>
<evidence type="ECO:0000256" key="1">
    <source>
        <dbReference type="ARBA" id="ARBA00004141"/>
    </source>
</evidence>
<sequence>MSAIEPTHAARLPRPYDRAEMVSDAVVHLAGLVMALAAVPVLITLTAFWRGDFTGILAVSVYGATLIAMLSASLAYNHVPHPDWAERLRRFDLSAIYLKIAGTVTPFALLSGTGATFLIMMWTAAVVATATVFLRKRRSASLSVVIGLSMGWGVLLAGGEVIAATSWPVFALMVAGGLIYSLGTPFLLLERMRFHNAIWHGFVVVASVVYFVAITWHLAATALV</sequence>
<reference evidence="6 7" key="1">
    <citation type="submission" date="2023-04" db="EMBL/GenBank/DDBJ databases">
        <title>Jannaschia ovalis sp. nov., a marine bacterium isolated from sea tidal flat.</title>
        <authorList>
            <person name="Kwon D.Y."/>
            <person name="Kim J.-J."/>
        </authorList>
    </citation>
    <scope>NUCLEOTIDE SEQUENCE [LARGE SCALE GENOMIC DNA]</scope>
    <source>
        <strain evidence="6 7">GRR-S6-38</strain>
    </source>
</reference>
<gene>
    <name evidence="6" type="ORF">P8627_07610</name>
</gene>
<evidence type="ECO:0000256" key="2">
    <source>
        <dbReference type="ARBA" id="ARBA00022692"/>
    </source>
</evidence>
<keyword evidence="7" id="KW-1185">Reference proteome</keyword>
<feature type="transmembrane region" description="Helical" evidence="5">
    <location>
        <begin position="55"/>
        <end position="79"/>
    </location>
</feature>